<proteinExistence type="predicted"/>
<accession>A0A285PNM6</accession>
<dbReference type="RefSeq" id="WP_096238921.1">
    <property type="nucleotide sequence ID" value="NZ_LT907978.1"/>
</dbReference>
<dbReference type="GO" id="GO:0016787">
    <property type="term" value="F:hydrolase activity"/>
    <property type="evidence" value="ECO:0007669"/>
    <property type="project" value="UniProtKB-KW"/>
</dbReference>
<gene>
    <name evidence="1" type="ORF">EHLA_0110</name>
</gene>
<dbReference type="InterPro" id="IPR036514">
    <property type="entry name" value="SGNH_hydro_sf"/>
</dbReference>
<protein>
    <submittedName>
        <fullName evidence="1">SGNH hydrolase-type esterase domain</fullName>
    </submittedName>
</protein>
<reference evidence="2" key="1">
    <citation type="submission" date="2017-09" db="EMBL/GenBank/DDBJ databases">
        <authorList>
            <person name="Shetty A S."/>
        </authorList>
    </citation>
    <scope>NUCLEOTIDE SEQUENCE [LARGE SCALE GENOMIC DNA]</scope>
</reference>
<name>A0A285PNM6_9FIRM</name>
<dbReference type="STRING" id="39488.ERS852450_02636"/>
<keyword evidence="1" id="KW-0378">Hydrolase</keyword>
<dbReference type="EMBL" id="LT907978">
    <property type="protein sequence ID" value="SOB70887.1"/>
    <property type="molecule type" value="Genomic_DNA"/>
</dbReference>
<dbReference type="AlphaFoldDB" id="A0A285PNM6"/>
<dbReference type="Gene3D" id="3.40.50.1110">
    <property type="entry name" value="SGNH hydrolase"/>
    <property type="match status" value="1"/>
</dbReference>
<dbReference type="Proteomes" id="UP000217549">
    <property type="component" value="Chromosome I"/>
</dbReference>
<dbReference type="KEGG" id="ehl:EHLA_0110"/>
<evidence type="ECO:0000313" key="1">
    <source>
        <dbReference type="EMBL" id="SOB70887.1"/>
    </source>
</evidence>
<dbReference type="SUPFAM" id="SSF52266">
    <property type="entry name" value="SGNH hydrolase"/>
    <property type="match status" value="1"/>
</dbReference>
<keyword evidence="2" id="KW-1185">Reference proteome</keyword>
<organism evidence="1 2">
    <name type="scientific">Anaerobutyricum hallii</name>
    <dbReference type="NCBI Taxonomy" id="39488"/>
    <lineage>
        <taxon>Bacteria</taxon>
        <taxon>Bacillati</taxon>
        <taxon>Bacillota</taxon>
        <taxon>Clostridia</taxon>
        <taxon>Lachnospirales</taxon>
        <taxon>Lachnospiraceae</taxon>
        <taxon>Anaerobutyricum</taxon>
    </lineage>
</organism>
<evidence type="ECO:0000313" key="2">
    <source>
        <dbReference type="Proteomes" id="UP000217549"/>
    </source>
</evidence>
<sequence>MSKKSIAARSIIFLLILTFALKIFSSLSIAMGYNANPLFNYSGYSIFQEPDNSIDVLAIGDSNVYSGIFPLIWWEQDGFTGYTWGQASQRIPETYEYLKQIYKHQKPSIVLIDGNNLFRDKTDIANLDSITKAKLATFFPVISFHKNLNPHKIKNIWGNRYSVMKGYYYRKSTHKVHKKKHRMKFTRKTWKINDISASTFEKCIHYCKRQGSIPVLISVPNYNGWNYRKHNALQQIADKNKINFIDLNLELKKNINWKKDTADGGDHLNIKGAQKTTAYLGEYLKNEYGLPDRRGDQKYKQWDNDVLEYHKLLKLNTK</sequence>